<feature type="region of interest" description="Disordered" evidence="6">
    <location>
        <begin position="637"/>
        <end position="667"/>
    </location>
</feature>
<dbReference type="InterPro" id="IPR015943">
    <property type="entry name" value="WD40/YVTN_repeat-like_dom_sf"/>
</dbReference>
<dbReference type="InterPro" id="IPR036322">
    <property type="entry name" value="WD40_repeat_dom_sf"/>
</dbReference>
<dbReference type="InterPro" id="IPR032486">
    <property type="entry name" value="JIP_LZII"/>
</dbReference>
<dbReference type="Pfam" id="PF16471">
    <property type="entry name" value="JIP_LZII"/>
    <property type="match status" value="1"/>
</dbReference>
<dbReference type="AlphaFoldDB" id="A0A8C8R9R7"/>
<keyword evidence="9" id="KW-1185">Reference proteome</keyword>
<evidence type="ECO:0000313" key="8">
    <source>
        <dbReference type="Ensembl" id="ENSPCEP00000002349.1"/>
    </source>
</evidence>
<dbReference type="Gene3D" id="1.20.5.1000">
    <property type="entry name" value="arf6 gtpase in complex with a specific effector, jip4"/>
    <property type="match status" value="1"/>
</dbReference>
<feature type="domain" description="RH2" evidence="7">
    <location>
        <begin position="345"/>
        <end position="435"/>
    </location>
</feature>
<proteinExistence type="inferred from homology"/>
<dbReference type="GO" id="GO:0005737">
    <property type="term" value="C:cytoplasm"/>
    <property type="evidence" value="ECO:0007669"/>
    <property type="project" value="UniProtKB-SubCell"/>
</dbReference>
<feature type="compositionally biased region" description="Low complexity" evidence="6">
    <location>
        <begin position="118"/>
        <end position="127"/>
    </location>
</feature>
<dbReference type="InterPro" id="IPR039911">
    <property type="entry name" value="JIP3/JIP4"/>
</dbReference>
<feature type="compositionally biased region" description="Basic and acidic residues" evidence="6">
    <location>
        <begin position="77"/>
        <end position="96"/>
    </location>
</feature>
<reference evidence="8" key="2">
    <citation type="submission" date="2025-09" db="UniProtKB">
        <authorList>
            <consortium name="Ensembl"/>
        </authorList>
    </citation>
    <scope>IDENTIFICATION</scope>
</reference>
<dbReference type="Ensembl" id="ENSPCET00000002429.1">
    <property type="protein sequence ID" value="ENSPCEP00000002349.1"/>
    <property type="gene ID" value="ENSPCEG00000001192.1"/>
</dbReference>
<feature type="compositionally biased region" description="Polar residues" evidence="6">
    <location>
        <begin position="698"/>
        <end position="716"/>
    </location>
</feature>
<dbReference type="PANTHER" id="PTHR13886:SF2">
    <property type="entry name" value="C-JUN-AMINO-TERMINAL KINASE-INTERACTING PROTEIN 4"/>
    <property type="match status" value="1"/>
</dbReference>
<dbReference type="GO" id="GO:0019894">
    <property type="term" value="F:kinesin binding"/>
    <property type="evidence" value="ECO:0007669"/>
    <property type="project" value="TreeGrafter"/>
</dbReference>
<dbReference type="SUPFAM" id="SSF50978">
    <property type="entry name" value="WD40 repeat-like"/>
    <property type="match status" value="1"/>
</dbReference>
<dbReference type="Gene3D" id="2.130.10.10">
    <property type="entry name" value="YVTN repeat-like/Quinoprotein amine dehydrogenase"/>
    <property type="match status" value="1"/>
</dbReference>
<feature type="region of interest" description="Disordered" evidence="6">
    <location>
        <begin position="395"/>
        <end position="431"/>
    </location>
</feature>
<sequence>MSPGCMLLFVFGFVGGAVVVNSAILVSLSVLLLVHFSISTGVPALTQNLTRILRKERPGSLGIFPLPPGDALLTPETQREGGETPGSEHWKFHELSQPRSHTSLKDELSDVSQAGSKSTTPASTAASDVPMLSAETPLTDGNEGLAKSADTLNRISDVGKHIEVQVAQETRTVSIGANENEEKSEVQAIIESTPELDMDKDLSGYKGSSTPTKGIENKAFDRNTESLFEELSSAGSGLIGDVDEGADLLGMGREVENLILENTQLLETKNALNVVKNDLIAKVDELTCEKDVLHGELEAVKQAKQKLEEKNKELEEELRKARAEAEEARQKAKDDDDSDVPTAQRKRFTRVEMARVLMERNQYKERLMELQEAVCDPWIFLSLICYFSRLFSSSSNTAKKPEPPVNLKYNAPTSHLTPSVKKRSSTLSQLPSDKSKAFDFLSEEAEANLASRREQKREQYRQVKAHVQKEDGRVQAFGWSLPQKYKQVVNGGQGDNKMKNLPVPVYLRPLDEKDTSMKLWCAVGVNLSGGKTRDGGSVVGASVFYSDVAGSDPDGNKHRTGSQNSLDRLDQELKEQQKQLKHQEELSSLVWICTSTHSATKVIIVDANQPGNILDSFIVCNSHVLCIASIPGARETDYPVGEEGSQEADSSQVDRTSLCGSTTSNSSAEADSLLGGITVVGCTAEGITGPLITHSANGASSVTDKQPETAAQNTVVDESIPTAEEATEATEVSAGSGEDVADPAQTGVYTEHVFTDPLGVQNTTEGTPTYQPSSESDLYKDVVELPKEQDLVREEAQKMSSILPTMWLGAQNGCLYVHSSVAQWRKCVHAIKLKDSILSIVHVKGIVLVALADGTLAIFHRGVDGQWDLTNYHLLDLGRPHHSIRCMTVVHDKVWCGYRNKIYVVQPKAMKIEKSFDAHPRKESQVRQLAWVGDGVWVSIRLDSTLRLYHAHTYQHLQDVDIEPYVSKMLGTGKLGFSFVRITALMVSCNRLWVGTGNGVIISIPLTETVILHQGRLLGLRANKTAAGSGNRPGSVIRVYGDENSDKVTPGTFIPYCSMAHAQLCFHGHRDAVKFFVAVPGQVVCPPNSGGAEPSGDKPAQESFSQTPLKSMLVISGGEGYIDFRMGDEGGESELLGEALQLEPSAAKAERSHLIVWQVLYGNE</sequence>
<dbReference type="GO" id="GO:0016192">
    <property type="term" value="P:vesicle-mediated transport"/>
    <property type="evidence" value="ECO:0007669"/>
    <property type="project" value="TreeGrafter"/>
</dbReference>
<dbReference type="FunFam" id="2.130.10.10:FF:000700">
    <property type="entry name" value="Sperm-associated antigen 9a"/>
    <property type="match status" value="1"/>
</dbReference>
<dbReference type="Proteomes" id="UP000694393">
    <property type="component" value="Unplaced"/>
</dbReference>
<organism evidence="8 9">
    <name type="scientific">Pelusios castaneus</name>
    <name type="common">West African mud turtle</name>
    <dbReference type="NCBI Taxonomy" id="367368"/>
    <lineage>
        <taxon>Eukaryota</taxon>
        <taxon>Metazoa</taxon>
        <taxon>Chordata</taxon>
        <taxon>Craniata</taxon>
        <taxon>Vertebrata</taxon>
        <taxon>Euteleostomi</taxon>
        <taxon>Archelosauria</taxon>
        <taxon>Testudinata</taxon>
        <taxon>Testudines</taxon>
        <taxon>Pleurodira</taxon>
        <taxon>Pelomedusidae</taxon>
        <taxon>Pelusios</taxon>
    </lineage>
</organism>
<dbReference type="GO" id="GO:0030159">
    <property type="term" value="F:signaling receptor complex adaptor activity"/>
    <property type="evidence" value="ECO:0007669"/>
    <property type="project" value="TreeGrafter"/>
</dbReference>
<reference evidence="8" key="1">
    <citation type="submission" date="2025-08" db="UniProtKB">
        <authorList>
            <consortium name="Ensembl"/>
        </authorList>
    </citation>
    <scope>IDENTIFICATION</scope>
</reference>
<comment type="subcellular location">
    <subcellularLocation>
        <location evidence="1">Cytoplasm</location>
    </subcellularLocation>
</comment>
<name>A0A8C8R9R7_9SAUR</name>
<dbReference type="PANTHER" id="PTHR13886">
    <property type="entry name" value="JNK/SAPK-ASSOCIATED PROTEIN"/>
    <property type="match status" value="1"/>
</dbReference>
<keyword evidence="3" id="KW-0963">Cytoplasm</keyword>
<feature type="region of interest" description="Disordered" evidence="6">
    <location>
        <begin position="318"/>
        <end position="345"/>
    </location>
</feature>
<feature type="compositionally biased region" description="Polar residues" evidence="6">
    <location>
        <begin position="647"/>
        <end position="667"/>
    </location>
</feature>
<evidence type="ECO:0000259" key="7">
    <source>
        <dbReference type="PROSITE" id="PS51777"/>
    </source>
</evidence>
<evidence type="ECO:0000256" key="2">
    <source>
        <dbReference type="ARBA" id="ARBA00009866"/>
    </source>
</evidence>
<comment type="similarity">
    <text evidence="2">Belongs to the JIP scaffold family.</text>
</comment>
<dbReference type="PROSITE" id="PS51777">
    <property type="entry name" value="RH2"/>
    <property type="match status" value="1"/>
</dbReference>
<dbReference type="GO" id="GO:0008432">
    <property type="term" value="F:JUN kinase binding"/>
    <property type="evidence" value="ECO:0007669"/>
    <property type="project" value="TreeGrafter"/>
</dbReference>
<evidence type="ECO:0000313" key="9">
    <source>
        <dbReference type="Proteomes" id="UP000694393"/>
    </source>
</evidence>
<evidence type="ECO:0000256" key="5">
    <source>
        <dbReference type="SAM" id="Coils"/>
    </source>
</evidence>
<dbReference type="FunFam" id="1.20.5.1000:FF:000001">
    <property type="entry name" value="C-Jun-amino-terminal kinase-interacting protein 3 isoform X2"/>
    <property type="match status" value="1"/>
</dbReference>
<feature type="coiled-coil region" evidence="5">
    <location>
        <begin position="559"/>
        <end position="586"/>
    </location>
</feature>
<dbReference type="GO" id="GO:0005078">
    <property type="term" value="F:MAP-kinase scaffold activity"/>
    <property type="evidence" value="ECO:0007669"/>
    <property type="project" value="InterPro"/>
</dbReference>
<feature type="compositionally biased region" description="Basic and acidic residues" evidence="6">
    <location>
        <begin position="318"/>
        <end position="334"/>
    </location>
</feature>
<feature type="region of interest" description="Disordered" evidence="6">
    <location>
        <begin position="698"/>
        <end position="742"/>
    </location>
</feature>
<dbReference type="Pfam" id="PF19056">
    <property type="entry name" value="WD40_2"/>
    <property type="match status" value="1"/>
</dbReference>
<evidence type="ECO:0000256" key="1">
    <source>
        <dbReference type="ARBA" id="ARBA00004496"/>
    </source>
</evidence>
<evidence type="ECO:0000256" key="6">
    <source>
        <dbReference type="SAM" id="MobiDB-lite"/>
    </source>
</evidence>
<keyword evidence="4 5" id="KW-0175">Coiled coil</keyword>
<feature type="region of interest" description="Disordered" evidence="6">
    <location>
        <begin position="64"/>
        <end position="145"/>
    </location>
</feature>
<evidence type="ECO:0000256" key="4">
    <source>
        <dbReference type="ARBA" id="ARBA00023054"/>
    </source>
</evidence>
<accession>A0A8C8R9R7</accession>
<evidence type="ECO:0000256" key="3">
    <source>
        <dbReference type="ARBA" id="ARBA00022490"/>
    </source>
</evidence>
<dbReference type="InterPro" id="IPR034744">
    <property type="entry name" value="RH2"/>
</dbReference>
<protein>
    <submittedName>
        <fullName evidence="8">Sperm associated antigen 9</fullName>
    </submittedName>
</protein>